<protein>
    <submittedName>
        <fullName evidence="3">Cornifelin A</fullName>
    </submittedName>
</protein>
<dbReference type="AlphaFoldDB" id="A0AAD8ATA6"/>
<gene>
    <name evidence="3" type="ORF">Bpfe_028552</name>
</gene>
<feature type="compositionally biased region" description="Basic and acidic residues" evidence="2">
    <location>
        <begin position="1"/>
        <end position="10"/>
    </location>
</feature>
<feature type="compositionally biased region" description="Low complexity" evidence="2">
    <location>
        <begin position="35"/>
        <end position="48"/>
    </location>
</feature>
<reference evidence="3" key="1">
    <citation type="journal article" date="2023" name="PLoS Negl. Trop. Dis.">
        <title>A genome sequence for Biomphalaria pfeifferi, the major vector snail for the human-infecting parasite Schistosoma mansoni.</title>
        <authorList>
            <person name="Bu L."/>
            <person name="Lu L."/>
            <person name="Laidemitt M.R."/>
            <person name="Zhang S.M."/>
            <person name="Mutuku M."/>
            <person name="Mkoji G."/>
            <person name="Steinauer M."/>
            <person name="Loker E.S."/>
        </authorList>
    </citation>
    <scope>NUCLEOTIDE SEQUENCE</scope>
    <source>
        <strain evidence="3">KasaAsao</strain>
    </source>
</reference>
<evidence type="ECO:0000313" key="4">
    <source>
        <dbReference type="Proteomes" id="UP001233172"/>
    </source>
</evidence>
<reference evidence="3" key="2">
    <citation type="submission" date="2023-04" db="EMBL/GenBank/DDBJ databases">
        <authorList>
            <person name="Bu L."/>
            <person name="Lu L."/>
            <person name="Laidemitt M.R."/>
            <person name="Zhang S.M."/>
            <person name="Mutuku M."/>
            <person name="Mkoji G."/>
            <person name="Steinauer M."/>
            <person name="Loker E.S."/>
        </authorList>
    </citation>
    <scope>NUCLEOTIDE SEQUENCE</scope>
    <source>
        <strain evidence="3">KasaAsao</strain>
        <tissue evidence="3">Whole Snail</tissue>
    </source>
</reference>
<keyword evidence="4" id="KW-1185">Reference proteome</keyword>
<evidence type="ECO:0000256" key="2">
    <source>
        <dbReference type="SAM" id="MobiDB-lite"/>
    </source>
</evidence>
<comment type="caution">
    <text evidence="3">The sequence shown here is derived from an EMBL/GenBank/DDBJ whole genome shotgun (WGS) entry which is preliminary data.</text>
</comment>
<accession>A0AAD8ATA6</accession>
<feature type="region of interest" description="Disordered" evidence="2">
    <location>
        <begin position="1"/>
        <end position="57"/>
    </location>
</feature>
<evidence type="ECO:0000313" key="3">
    <source>
        <dbReference type="EMBL" id="KAK0042058.1"/>
    </source>
</evidence>
<name>A0AAD8ATA6_BIOPF</name>
<dbReference type="NCBIfam" id="TIGR01571">
    <property type="entry name" value="A_thal_Cys_rich"/>
    <property type="match status" value="1"/>
</dbReference>
<organism evidence="3 4">
    <name type="scientific">Biomphalaria pfeifferi</name>
    <name type="common">Bloodfluke planorb</name>
    <name type="synonym">Freshwater snail</name>
    <dbReference type="NCBI Taxonomy" id="112525"/>
    <lineage>
        <taxon>Eukaryota</taxon>
        <taxon>Metazoa</taxon>
        <taxon>Spiralia</taxon>
        <taxon>Lophotrochozoa</taxon>
        <taxon>Mollusca</taxon>
        <taxon>Gastropoda</taxon>
        <taxon>Heterobranchia</taxon>
        <taxon>Euthyneura</taxon>
        <taxon>Panpulmonata</taxon>
        <taxon>Hygrophila</taxon>
        <taxon>Lymnaeoidea</taxon>
        <taxon>Planorbidae</taxon>
        <taxon>Biomphalaria</taxon>
    </lineage>
</organism>
<proteinExistence type="inferred from homology"/>
<feature type="compositionally biased region" description="Low complexity" evidence="2">
    <location>
        <begin position="11"/>
        <end position="27"/>
    </location>
</feature>
<dbReference type="Pfam" id="PF04749">
    <property type="entry name" value="PLAC8"/>
    <property type="match status" value="1"/>
</dbReference>
<dbReference type="Proteomes" id="UP001233172">
    <property type="component" value="Unassembled WGS sequence"/>
</dbReference>
<dbReference type="PANTHER" id="PTHR15907">
    <property type="entry name" value="DUF614 FAMILY PROTEIN-RELATED"/>
    <property type="match status" value="1"/>
</dbReference>
<evidence type="ECO:0000256" key="1">
    <source>
        <dbReference type="ARBA" id="ARBA00009024"/>
    </source>
</evidence>
<dbReference type="EMBL" id="JASAOG010000253">
    <property type="protein sequence ID" value="KAK0042058.1"/>
    <property type="molecule type" value="Genomic_DNA"/>
</dbReference>
<sequence length="184" mass="19959">MSELAVHTKQESAASSSVAPQQPQYAPWPNNGQVAPWPQQQQPYWQPQMAPPPQQMHTTNTNVVITSQPTVAARPAQRPWSSNLCGCCSDFSSCMLALCCPYCLQCCIAQDIGESCGSAFCYVWCSAPSLFGLRANLRGKENIQGSLCDDFCLTAGCCALCCYCCVLAQLAREVKTVKNAKGYV</sequence>
<comment type="similarity">
    <text evidence="1">Belongs to the cornifelin family.</text>
</comment>
<dbReference type="InterPro" id="IPR006461">
    <property type="entry name" value="PLAC_motif_containing"/>
</dbReference>